<comment type="caution">
    <text evidence="2">The sequence shown here is derived from an EMBL/GenBank/DDBJ whole genome shotgun (WGS) entry which is preliminary data.</text>
</comment>
<reference evidence="2 3" key="1">
    <citation type="journal article" date="2024" name="IMA Fungus">
        <title>IMA Genome - F19 : A genome assembly and annotation guide to empower mycologists, including annotated draft genome sequences of Ceratocystis pirilliformis, Diaporthe australafricana, Fusarium ophioides, Paecilomyces lecythidis, and Sporothrix stenoceras.</title>
        <authorList>
            <person name="Aylward J."/>
            <person name="Wilson A.M."/>
            <person name="Visagie C.M."/>
            <person name="Spraker J."/>
            <person name="Barnes I."/>
            <person name="Buitendag C."/>
            <person name="Ceriani C."/>
            <person name="Del Mar Angel L."/>
            <person name="du Plessis D."/>
            <person name="Fuchs T."/>
            <person name="Gasser K."/>
            <person name="Kramer D."/>
            <person name="Li W."/>
            <person name="Munsamy K."/>
            <person name="Piso A."/>
            <person name="Price J.L."/>
            <person name="Sonnekus B."/>
            <person name="Thomas C."/>
            <person name="van der Nest A."/>
            <person name="van Dijk A."/>
            <person name="van Heerden A."/>
            <person name="van Vuuren N."/>
            <person name="Yilmaz N."/>
            <person name="Duong T.A."/>
            <person name="van der Merwe N.A."/>
            <person name="Wingfield M.J."/>
            <person name="Wingfield B.D."/>
        </authorList>
    </citation>
    <scope>NUCLEOTIDE SEQUENCE [LARGE SCALE GENOMIC DNA]</scope>
    <source>
        <strain evidence="2 3">CMW 18300</strain>
    </source>
</reference>
<feature type="compositionally biased region" description="Low complexity" evidence="1">
    <location>
        <begin position="117"/>
        <end position="131"/>
    </location>
</feature>
<name>A0ABR3XIN5_9PEZI</name>
<sequence>MVRFWPRHLFGDARKRSLSQVARDPTFLPIFEEPVIASTPMWRSSLRLANVPAFVDYDDDDEDDDRQPLWYRDAYHAPGCPCCIEGTGFPRPPSSALGSSDDGGRIRKVSRASTNISSVSADSEASSSAPPADKDSGPGGPGPCDATIGVRRSVSTFNLRMKKSVRSLRGRSSGNLQ</sequence>
<dbReference type="EMBL" id="JAWRVE010000018">
    <property type="protein sequence ID" value="KAL1875784.1"/>
    <property type="molecule type" value="Genomic_DNA"/>
</dbReference>
<proteinExistence type="predicted"/>
<evidence type="ECO:0000313" key="2">
    <source>
        <dbReference type="EMBL" id="KAL1875784.1"/>
    </source>
</evidence>
<organism evidence="2 3">
    <name type="scientific">Diaporthe australafricana</name>
    <dbReference type="NCBI Taxonomy" id="127596"/>
    <lineage>
        <taxon>Eukaryota</taxon>
        <taxon>Fungi</taxon>
        <taxon>Dikarya</taxon>
        <taxon>Ascomycota</taxon>
        <taxon>Pezizomycotina</taxon>
        <taxon>Sordariomycetes</taxon>
        <taxon>Sordariomycetidae</taxon>
        <taxon>Diaporthales</taxon>
        <taxon>Diaporthaceae</taxon>
        <taxon>Diaporthe</taxon>
    </lineage>
</organism>
<keyword evidence="3" id="KW-1185">Reference proteome</keyword>
<protein>
    <submittedName>
        <fullName evidence="2">Uncharacterized protein</fullName>
    </submittedName>
</protein>
<evidence type="ECO:0000313" key="3">
    <source>
        <dbReference type="Proteomes" id="UP001583177"/>
    </source>
</evidence>
<dbReference type="Proteomes" id="UP001583177">
    <property type="component" value="Unassembled WGS sequence"/>
</dbReference>
<feature type="region of interest" description="Disordered" evidence="1">
    <location>
        <begin position="91"/>
        <end position="151"/>
    </location>
</feature>
<evidence type="ECO:0000256" key="1">
    <source>
        <dbReference type="SAM" id="MobiDB-lite"/>
    </source>
</evidence>
<accession>A0ABR3XIN5</accession>
<gene>
    <name evidence="2" type="ORF">Daus18300_002975</name>
</gene>